<dbReference type="InterPro" id="IPR023214">
    <property type="entry name" value="HAD_sf"/>
</dbReference>
<dbReference type="EMBL" id="CAADRN010000233">
    <property type="protein sequence ID" value="VFU15701.1"/>
    <property type="molecule type" value="Genomic_DNA"/>
</dbReference>
<keyword evidence="1" id="KW-0378">Hydrolase</keyword>
<proteinExistence type="predicted"/>
<accession>A0A485M430</accession>
<dbReference type="PANTHER" id="PTHR43434:SF1">
    <property type="entry name" value="PHOSPHOGLYCOLATE PHOSPHATASE"/>
    <property type="match status" value="1"/>
</dbReference>
<evidence type="ECO:0000313" key="1">
    <source>
        <dbReference type="EMBL" id="VFU15701.1"/>
    </source>
</evidence>
<dbReference type="AlphaFoldDB" id="A0A485M430"/>
<dbReference type="PRINTS" id="PR00413">
    <property type="entry name" value="HADHALOGNASE"/>
</dbReference>
<dbReference type="GO" id="GO:0006281">
    <property type="term" value="P:DNA repair"/>
    <property type="evidence" value="ECO:0007669"/>
    <property type="project" value="TreeGrafter"/>
</dbReference>
<dbReference type="SFLD" id="SFLDS00003">
    <property type="entry name" value="Haloacid_Dehalogenase"/>
    <property type="match status" value="1"/>
</dbReference>
<dbReference type="PANTHER" id="PTHR43434">
    <property type="entry name" value="PHOSPHOGLYCOLATE PHOSPHATASE"/>
    <property type="match status" value="1"/>
</dbReference>
<sequence>MLQAVLFDLDGTLLLMNHKEFIAEYVKELSGAVMPVIETEHFARTLRECIGATVNNLSPDLTNAEVFWANLEARLGNRTELLKPLVKQYYAERFHKLGRLARPSSEARAVVEAILARGKRIVLATNPLFPLSAILDRMAWAGVADLPWELITSYENMHFCKPHPEYYLEIARKLKIEPGECLMVGNDTQTDLVAKNVGMKTYIVTDYLIGSTEEAAKADGYGKLSSLRDWCRLRLK</sequence>
<organism evidence="1">
    <name type="scientific">anaerobic digester metagenome</name>
    <dbReference type="NCBI Taxonomy" id="1263854"/>
    <lineage>
        <taxon>unclassified sequences</taxon>
        <taxon>metagenomes</taxon>
        <taxon>ecological metagenomes</taxon>
    </lineage>
</organism>
<dbReference type="PROSITE" id="PS01228">
    <property type="entry name" value="COF_1"/>
    <property type="match status" value="1"/>
</dbReference>
<dbReference type="SFLD" id="SFLDG01129">
    <property type="entry name" value="C1.5:_HAD__Beta-PGM__Phosphata"/>
    <property type="match status" value="1"/>
</dbReference>
<reference evidence="1" key="1">
    <citation type="submission" date="2019-03" db="EMBL/GenBank/DDBJ databases">
        <authorList>
            <person name="Hao L."/>
        </authorList>
    </citation>
    <scope>NUCLEOTIDE SEQUENCE</scope>
</reference>
<dbReference type="Gene3D" id="3.40.50.1000">
    <property type="entry name" value="HAD superfamily/HAD-like"/>
    <property type="match status" value="1"/>
</dbReference>
<dbReference type="InterPro" id="IPR050155">
    <property type="entry name" value="HAD-like_hydrolase_sf"/>
</dbReference>
<dbReference type="GO" id="GO:0008967">
    <property type="term" value="F:phosphoglycolate phosphatase activity"/>
    <property type="evidence" value="ECO:0007669"/>
    <property type="project" value="TreeGrafter"/>
</dbReference>
<name>A0A485M430_9ZZZZ</name>
<gene>
    <name evidence="1" type="ORF">SCFA_3080003</name>
</gene>
<dbReference type="InterPro" id="IPR036412">
    <property type="entry name" value="HAD-like_sf"/>
</dbReference>
<dbReference type="InterPro" id="IPR006439">
    <property type="entry name" value="HAD-SF_hydro_IA"/>
</dbReference>
<dbReference type="SUPFAM" id="SSF56784">
    <property type="entry name" value="HAD-like"/>
    <property type="match status" value="1"/>
</dbReference>
<dbReference type="Pfam" id="PF00702">
    <property type="entry name" value="Hydrolase"/>
    <property type="match status" value="1"/>
</dbReference>
<protein>
    <submittedName>
        <fullName evidence="1">Predicted hydrolase (HAD superfamily) (FMN phosphatase YigB, HAD superfamily)</fullName>
    </submittedName>
</protein>